<dbReference type="Proteomes" id="UP000237000">
    <property type="component" value="Unassembled WGS sequence"/>
</dbReference>
<dbReference type="AlphaFoldDB" id="A0A2P5AIR1"/>
<reference evidence="3" key="1">
    <citation type="submission" date="2016-06" db="EMBL/GenBank/DDBJ databases">
        <title>Parallel loss of symbiosis genes in relatives of nitrogen-fixing non-legume Parasponia.</title>
        <authorList>
            <person name="Van Velzen R."/>
            <person name="Holmer R."/>
            <person name="Bu F."/>
            <person name="Rutten L."/>
            <person name="Van Zeijl A."/>
            <person name="Liu W."/>
            <person name="Santuari L."/>
            <person name="Cao Q."/>
            <person name="Sharma T."/>
            <person name="Shen D."/>
            <person name="Roswanjaya Y."/>
            <person name="Wardhani T."/>
            <person name="Kalhor M.S."/>
            <person name="Jansen J."/>
            <person name="Van den Hoogen J."/>
            <person name="Gungor B."/>
            <person name="Hartog M."/>
            <person name="Hontelez J."/>
            <person name="Verver J."/>
            <person name="Yang W.-C."/>
            <person name="Schijlen E."/>
            <person name="Repin R."/>
            <person name="Schilthuizen M."/>
            <person name="Schranz E."/>
            <person name="Heidstra R."/>
            <person name="Miyata K."/>
            <person name="Fedorova E."/>
            <person name="Kohlen W."/>
            <person name="Bisseling T."/>
            <person name="Smit S."/>
            <person name="Geurts R."/>
        </authorList>
    </citation>
    <scope>NUCLEOTIDE SEQUENCE [LARGE SCALE GENOMIC DNA]</scope>
    <source>
        <strain evidence="3">cv. RG33-2</strain>
    </source>
</reference>
<organism evidence="2 3">
    <name type="scientific">Trema orientale</name>
    <name type="common">Charcoal tree</name>
    <name type="synonym">Celtis orientalis</name>
    <dbReference type="NCBI Taxonomy" id="63057"/>
    <lineage>
        <taxon>Eukaryota</taxon>
        <taxon>Viridiplantae</taxon>
        <taxon>Streptophyta</taxon>
        <taxon>Embryophyta</taxon>
        <taxon>Tracheophyta</taxon>
        <taxon>Spermatophyta</taxon>
        <taxon>Magnoliopsida</taxon>
        <taxon>eudicotyledons</taxon>
        <taxon>Gunneridae</taxon>
        <taxon>Pentapetalae</taxon>
        <taxon>rosids</taxon>
        <taxon>fabids</taxon>
        <taxon>Rosales</taxon>
        <taxon>Cannabaceae</taxon>
        <taxon>Trema</taxon>
    </lineage>
</organism>
<dbReference type="InParanoid" id="A0A2P5AIR1"/>
<dbReference type="PANTHER" id="PTHR47074">
    <property type="entry name" value="BNAC02G40300D PROTEIN"/>
    <property type="match status" value="1"/>
</dbReference>
<comment type="caution">
    <text evidence="2">The sequence shown here is derived from an EMBL/GenBank/DDBJ whole genome shotgun (WGS) entry which is preliminary data.</text>
</comment>
<dbReference type="InterPro" id="IPR002156">
    <property type="entry name" value="RNaseH_domain"/>
</dbReference>
<dbReference type="Gene3D" id="3.30.420.10">
    <property type="entry name" value="Ribonuclease H-like superfamily/Ribonuclease H"/>
    <property type="match status" value="1"/>
</dbReference>
<evidence type="ECO:0000259" key="1">
    <source>
        <dbReference type="Pfam" id="PF13456"/>
    </source>
</evidence>
<dbReference type="InterPro" id="IPR036397">
    <property type="entry name" value="RNaseH_sf"/>
</dbReference>
<dbReference type="GO" id="GO:0004523">
    <property type="term" value="F:RNA-DNA hybrid ribonuclease activity"/>
    <property type="evidence" value="ECO:0007669"/>
    <property type="project" value="InterPro"/>
</dbReference>
<dbReference type="CDD" id="cd06222">
    <property type="entry name" value="RNase_H_like"/>
    <property type="match status" value="1"/>
</dbReference>
<accession>A0A2P5AIR1</accession>
<dbReference type="InterPro" id="IPR044730">
    <property type="entry name" value="RNase_H-like_dom_plant"/>
</dbReference>
<dbReference type="EMBL" id="JXTC01000830">
    <property type="protein sequence ID" value="PON36442.1"/>
    <property type="molecule type" value="Genomic_DNA"/>
</dbReference>
<gene>
    <name evidence="2" type="ORF">TorRG33x02_349300</name>
</gene>
<keyword evidence="3" id="KW-1185">Reference proteome</keyword>
<proteinExistence type="predicted"/>
<feature type="domain" description="RNase H type-1" evidence="1">
    <location>
        <begin position="2"/>
        <end position="106"/>
    </location>
</feature>
<dbReference type="InterPro" id="IPR052929">
    <property type="entry name" value="RNase_H-like_EbsB-rel"/>
</dbReference>
<dbReference type="GO" id="GO:0003676">
    <property type="term" value="F:nucleic acid binding"/>
    <property type="evidence" value="ECO:0007669"/>
    <property type="project" value="InterPro"/>
</dbReference>
<protein>
    <recommendedName>
        <fullName evidence="1">RNase H type-1 domain-containing protein</fullName>
    </recommendedName>
</protein>
<dbReference type="PANTHER" id="PTHR47074:SF11">
    <property type="entry name" value="REVERSE TRANSCRIPTASE-LIKE PROTEIN"/>
    <property type="match status" value="1"/>
</dbReference>
<sequence>MGVVARNYRGNILSTQVYRGSSASVESGEAYAMLKGVELGVSRKWPRVIFEGNCQNVIKAFEGQTNILSWDAQVYVDAAGLLMPKFHFPSFVWIPRITNGAAHHACR</sequence>
<name>A0A2P5AIR1_TREOI</name>
<evidence type="ECO:0000313" key="2">
    <source>
        <dbReference type="EMBL" id="PON36442.1"/>
    </source>
</evidence>
<evidence type="ECO:0000313" key="3">
    <source>
        <dbReference type="Proteomes" id="UP000237000"/>
    </source>
</evidence>
<dbReference type="Pfam" id="PF13456">
    <property type="entry name" value="RVT_3"/>
    <property type="match status" value="1"/>
</dbReference>